<accession>E6KAG4</accession>
<dbReference type="eggNOG" id="ENOG50345PJ">
    <property type="taxonomic scope" value="Bacteria"/>
</dbReference>
<name>E6KAG4_9BACT</name>
<protein>
    <recommendedName>
        <fullName evidence="3">Dephospho-CoA kinase</fullName>
    </recommendedName>
</protein>
<comment type="caution">
    <text evidence="1">The sequence shown here is derived from an EMBL/GenBank/DDBJ whole genome shotgun (WGS) entry which is preliminary data.</text>
</comment>
<dbReference type="GeneID" id="93537233"/>
<proteinExistence type="predicted"/>
<dbReference type="EMBL" id="AEPD01000048">
    <property type="protein sequence ID" value="EFU29431.1"/>
    <property type="molecule type" value="Genomic_DNA"/>
</dbReference>
<dbReference type="Proteomes" id="UP000003112">
    <property type="component" value="Unassembled WGS sequence"/>
</dbReference>
<sequence>MAATVLNEAQLEMLRMMSVVKSPEVLADLKQAVSDFFARKARQEIDSLWESGELTEEKTELFRHLHERTPYRQ</sequence>
<reference evidence="1 2" key="1">
    <citation type="submission" date="2010-10" db="EMBL/GenBank/DDBJ databases">
        <authorList>
            <person name="Muzny D."/>
            <person name="Qin X."/>
            <person name="Deng J."/>
            <person name="Jiang H."/>
            <person name="Liu Y."/>
            <person name="Qu J."/>
            <person name="Song X.-Z."/>
            <person name="Zhang L."/>
            <person name="Thornton R."/>
            <person name="Coyle M."/>
            <person name="Francisco L."/>
            <person name="Jackson L."/>
            <person name="Javaid M."/>
            <person name="Korchina V."/>
            <person name="Kovar C."/>
            <person name="Mata R."/>
            <person name="Mathew T."/>
            <person name="Ngo R."/>
            <person name="Nguyen L."/>
            <person name="Nguyen N."/>
            <person name="Okwuonu G."/>
            <person name="Ongeri F."/>
            <person name="Pham C."/>
            <person name="Simmons D."/>
            <person name="Wilczek-Boney K."/>
            <person name="Hale W."/>
            <person name="Jakkamsetti A."/>
            <person name="Pham P."/>
            <person name="Ruth R."/>
            <person name="San Lucas F."/>
            <person name="Warren J."/>
            <person name="Zhang J."/>
            <person name="Zhao Z."/>
            <person name="Zhou C."/>
            <person name="Zhu D."/>
            <person name="Lee S."/>
            <person name="Bess C."/>
            <person name="Blankenburg K."/>
            <person name="Forbes L."/>
            <person name="Fu Q."/>
            <person name="Gubbala S."/>
            <person name="Hirani K."/>
            <person name="Jayaseelan J.C."/>
            <person name="Lara F."/>
            <person name="Munidasa M."/>
            <person name="Palculict T."/>
            <person name="Patil S."/>
            <person name="Pu L.-L."/>
            <person name="Saada N."/>
            <person name="Tang L."/>
            <person name="Weissenberger G."/>
            <person name="Zhu Y."/>
            <person name="Hemphill L."/>
            <person name="Shang Y."/>
            <person name="Youmans B."/>
            <person name="Ayvaz T."/>
            <person name="Ross M."/>
            <person name="Santibanez J."/>
            <person name="Aqrawi P."/>
            <person name="Gross S."/>
            <person name="Joshi V."/>
            <person name="Fowler G."/>
            <person name="Nazareth L."/>
            <person name="Reid J."/>
            <person name="Worley K."/>
            <person name="Petrosino J."/>
            <person name="Highlander S."/>
            <person name="Gibbs R."/>
        </authorList>
    </citation>
    <scope>NUCLEOTIDE SEQUENCE [LARGE SCALE GENOMIC DNA]</scope>
    <source>
        <strain evidence="1 2">ATCC 33574</strain>
    </source>
</reference>
<evidence type="ECO:0000313" key="2">
    <source>
        <dbReference type="Proteomes" id="UP000003112"/>
    </source>
</evidence>
<keyword evidence="2" id="KW-1185">Reference proteome</keyword>
<dbReference type="RefSeq" id="WP_004346775.1">
    <property type="nucleotide sequence ID" value="NZ_GL586311.1"/>
</dbReference>
<gene>
    <name evidence="1" type="ORF">HMPREF6485_2612</name>
</gene>
<organism evidence="1 2">
    <name type="scientific">Segatella buccae ATCC 33574</name>
    <dbReference type="NCBI Taxonomy" id="873513"/>
    <lineage>
        <taxon>Bacteria</taxon>
        <taxon>Pseudomonadati</taxon>
        <taxon>Bacteroidota</taxon>
        <taxon>Bacteroidia</taxon>
        <taxon>Bacteroidales</taxon>
        <taxon>Prevotellaceae</taxon>
        <taxon>Segatella</taxon>
    </lineage>
</organism>
<evidence type="ECO:0000313" key="1">
    <source>
        <dbReference type="EMBL" id="EFU29431.1"/>
    </source>
</evidence>
<dbReference type="HOGENOM" id="CLU_196041_1_0_10"/>
<dbReference type="AlphaFoldDB" id="E6KAG4"/>
<evidence type="ECO:0008006" key="3">
    <source>
        <dbReference type="Google" id="ProtNLM"/>
    </source>
</evidence>